<dbReference type="EMBL" id="ACWG01000015">
    <property type="protein sequence ID" value="EFV30369.1"/>
    <property type="molecule type" value="Genomic_DNA"/>
</dbReference>
<evidence type="ECO:0000313" key="8">
    <source>
        <dbReference type="EMBL" id="EFV30369.1"/>
    </source>
</evidence>
<organism evidence="8 9">
    <name type="scientific">Bacteroides eggerthii 1_2_48FAA</name>
    <dbReference type="NCBI Taxonomy" id="665953"/>
    <lineage>
        <taxon>Bacteria</taxon>
        <taxon>Pseudomonadati</taxon>
        <taxon>Bacteroidota</taxon>
        <taxon>Bacteroidia</taxon>
        <taxon>Bacteroidales</taxon>
        <taxon>Bacteroidaceae</taxon>
        <taxon>Bacteroides</taxon>
    </lineage>
</organism>
<reference evidence="8 9" key="1">
    <citation type="submission" date="2010-10" db="EMBL/GenBank/DDBJ databases">
        <title>The Genome Sequence of Bacteroides eggerthii strain 1_2_48FAA.</title>
        <authorList>
            <consortium name="The Broad Institute Genome Sequencing Platform"/>
            <person name="Ward D."/>
            <person name="Earl A."/>
            <person name="Feldgarden M."/>
            <person name="Young S.K."/>
            <person name="Gargeya S."/>
            <person name="Zeng Q."/>
            <person name="Alvarado L."/>
            <person name="Berlin A."/>
            <person name="Bochicchio J."/>
            <person name="Chapman S.B."/>
            <person name="Chen Z."/>
            <person name="Freedman E."/>
            <person name="Gellesch M."/>
            <person name="Goldberg J."/>
            <person name="Griggs A."/>
            <person name="Gujja S."/>
            <person name="Heilman E."/>
            <person name="Heiman D."/>
            <person name="Howarth C."/>
            <person name="Mehta T."/>
            <person name="Neiman D."/>
            <person name="Pearson M."/>
            <person name="Roberts A."/>
            <person name="Saif S."/>
            <person name="Shea T."/>
            <person name="Shenoy N."/>
            <person name="Sisk P."/>
            <person name="Stolte C."/>
            <person name="Sykes S."/>
            <person name="White J."/>
            <person name="Yandava C."/>
            <person name="Allen-Vercoe E."/>
            <person name="Ambrose C."/>
            <person name="Strauss J."/>
            <person name="Daigneault M."/>
            <person name="Haas B."/>
            <person name="Nusbaum C."/>
            <person name="Birren B."/>
        </authorList>
    </citation>
    <scope>NUCLEOTIDE SEQUENCE [LARGE SCALE GENOMIC DNA]</scope>
    <source>
        <strain evidence="8 9">1_2_48FAA</strain>
    </source>
</reference>
<comment type="similarity">
    <text evidence="4">Belongs to the TonB-dependent receptor family.</text>
</comment>
<dbReference type="InterPro" id="IPR012910">
    <property type="entry name" value="Plug_dom"/>
</dbReference>
<dbReference type="Gene3D" id="2.60.40.1120">
    <property type="entry name" value="Carboxypeptidase-like, regulatory domain"/>
    <property type="match status" value="1"/>
</dbReference>
<proteinExistence type="inferred from homology"/>
<dbReference type="SUPFAM" id="SSF56935">
    <property type="entry name" value="Porins"/>
    <property type="match status" value="1"/>
</dbReference>
<dbReference type="GO" id="GO:0009279">
    <property type="term" value="C:cell outer membrane"/>
    <property type="evidence" value="ECO:0007669"/>
    <property type="project" value="UniProtKB-SubCell"/>
</dbReference>
<dbReference type="InterPro" id="IPR036942">
    <property type="entry name" value="Beta-barrel_TonB_sf"/>
</dbReference>
<evidence type="ECO:0000256" key="2">
    <source>
        <dbReference type="ARBA" id="ARBA00023136"/>
    </source>
</evidence>
<keyword evidence="4" id="KW-0798">TonB box</keyword>
<accession>E5WXN4</accession>
<dbReference type="AlphaFoldDB" id="E5WXN4"/>
<comment type="caution">
    <text evidence="8">The sequence shown here is derived from an EMBL/GenBank/DDBJ whole genome shotgun (WGS) entry which is preliminary data.</text>
</comment>
<dbReference type="Pfam" id="PF00593">
    <property type="entry name" value="TonB_dep_Rec_b-barrel"/>
    <property type="match status" value="1"/>
</dbReference>
<dbReference type="PANTHER" id="PTHR40980:SF5">
    <property type="entry name" value="TONB-DEPENDENT RECEPTOR"/>
    <property type="match status" value="1"/>
</dbReference>
<dbReference type="SUPFAM" id="SSF49464">
    <property type="entry name" value="Carboxypeptidase regulatory domain-like"/>
    <property type="match status" value="1"/>
</dbReference>
<feature type="domain" description="TonB-dependent receptor-like beta-barrel" evidence="6">
    <location>
        <begin position="390"/>
        <end position="863"/>
    </location>
</feature>
<evidence type="ECO:0000256" key="4">
    <source>
        <dbReference type="RuleBase" id="RU003357"/>
    </source>
</evidence>
<dbReference type="PANTHER" id="PTHR40980">
    <property type="entry name" value="PLUG DOMAIN-CONTAINING PROTEIN"/>
    <property type="match status" value="1"/>
</dbReference>
<evidence type="ECO:0000256" key="1">
    <source>
        <dbReference type="ARBA" id="ARBA00004442"/>
    </source>
</evidence>
<dbReference type="Proteomes" id="UP000003246">
    <property type="component" value="Unassembled WGS sequence"/>
</dbReference>
<keyword evidence="3" id="KW-0998">Cell outer membrane</keyword>
<evidence type="ECO:0000259" key="6">
    <source>
        <dbReference type="Pfam" id="PF00593"/>
    </source>
</evidence>
<name>E5WXN4_9BACE</name>
<dbReference type="Gene3D" id="2.40.170.20">
    <property type="entry name" value="TonB-dependent receptor, beta-barrel domain"/>
    <property type="match status" value="1"/>
</dbReference>
<protein>
    <submittedName>
        <fullName evidence="8">TonB dependent receptor</fullName>
    </submittedName>
</protein>
<evidence type="ECO:0000256" key="3">
    <source>
        <dbReference type="ARBA" id="ARBA00023237"/>
    </source>
</evidence>
<gene>
    <name evidence="8" type="ORF">HMPREF1016_01475</name>
</gene>
<dbReference type="InterPro" id="IPR000531">
    <property type="entry name" value="Beta-barrel_TonB"/>
</dbReference>
<dbReference type="Pfam" id="PF13715">
    <property type="entry name" value="CarbopepD_reg_2"/>
    <property type="match status" value="1"/>
</dbReference>
<comment type="subcellular location">
    <subcellularLocation>
        <location evidence="1 4">Cell outer membrane</location>
    </subcellularLocation>
</comment>
<evidence type="ECO:0000256" key="5">
    <source>
        <dbReference type="SAM" id="SignalP"/>
    </source>
</evidence>
<sequence>MKSDSGKVLFFILFLTLSAMTVVAGTIKGTVTDKQTREPLTGATIQIAGTTQGTVADVDGNYSLDVNNGTYTLAIKYVGYKDIIINNVKAGKSDLILNFELESDAQALGEVSVVARKNLEGERALQMERRKATLAIENLGSKEMSLKGIGNVEEGVKKITGISVADAGQLIVRGLGDRYSTTTLNGLPIASPNPDNKLIPLDLFPSSTVQNITVSKVYNAEAFADYSGAHIDINTKENITEDFFNIGFNTGGKFNTLGKDNYRMNRNGSLFRTSGVDQAALNMPLSEFDNYVKTRNIFDTSFAVKKKSSLPDFSGNLGFSKNIGIGSQTLSILASASAGNSFQNMDNAFYKTLEATGSVQDNFAYDSYAQELKLAALGHIGYTLRRHDRIGYTFFYARNATDTYQRREGIDAEDHELTGSNNITHIYSLQNHQLDGVHSFGGRGQWELTWGGSYSKTGSEEPDRRQVMYIKNDNGALSLFKLNRQETMRYFGSLDEEEWNGNLAMRWKWNENNFLKLGVNYKNKSRDYKATRFYYNLNKIDPVITDIYDTDGFLNQENIADGNVVVQRVMQPKDSYRAGNEIYSGYLLTDFYPVPSLLVNLGVRYEISRQWVDYATDGGDWYAERRNLDKNDLFPTLNLKYTVNDANSIRFSASRTVTRPSFIEMAPFLYQESYGSAQIRGNNELQNGYNYNFDLRYEHFGKNGDMISLTAYFKYLDSPIERIQALQGGATLHSFQNADNGMAGGMEVEFRKQLMKDLRLGANISYMYTNVKLPEGGAYTNKERPLQGASPILANADLTYSPRFGEERQLNLALLYNLQGSRIHAVGVSKLGDIKQQTLHTLNFSAGYDINSHFSLKLQVNDLLNRAVIFKQEVPSTGEEVEVERYKKGANLEIGFSYKL</sequence>
<keyword evidence="2 4" id="KW-0472">Membrane</keyword>
<evidence type="ECO:0000259" key="7">
    <source>
        <dbReference type="Pfam" id="PF07715"/>
    </source>
</evidence>
<keyword evidence="8" id="KW-0675">Receptor</keyword>
<dbReference type="Pfam" id="PF07715">
    <property type="entry name" value="Plug"/>
    <property type="match status" value="1"/>
</dbReference>
<dbReference type="InterPro" id="IPR037066">
    <property type="entry name" value="Plug_dom_sf"/>
</dbReference>
<dbReference type="HOGENOM" id="CLU_006935_0_1_10"/>
<dbReference type="InterPro" id="IPR008969">
    <property type="entry name" value="CarboxyPept-like_regulatory"/>
</dbReference>
<dbReference type="RefSeq" id="WP_004293767.1">
    <property type="nucleotide sequence ID" value="NZ_AKBX01000002.1"/>
</dbReference>
<dbReference type="Gene3D" id="2.170.130.10">
    <property type="entry name" value="TonB-dependent receptor, plug domain"/>
    <property type="match status" value="1"/>
</dbReference>
<feature type="domain" description="TonB-dependent receptor plug" evidence="7">
    <location>
        <begin position="130"/>
        <end position="216"/>
    </location>
</feature>
<feature type="chain" id="PRO_5003202103" evidence="5">
    <location>
        <begin position="25"/>
        <end position="900"/>
    </location>
</feature>
<evidence type="ECO:0000313" key="9">
    <source>
        <dbReference type="Proteomes" id="UP000003246"/>
    </source>
</evidence>
<feature type="signal peptide" evidence="5">
    <location>
        <begin position="1"/>
        <end position="24"/>
    </location>
</feature>
<keyword evidence="5" id="KW-0732">Signal</keyword>